<dbReference type="InterPro" id="IPR035965">
    <property type="entry name" value="PAS-like_dom_sf"/>
</dbReference>
<reference evidence="15 16" key="1">
    <citation type="journal article" date="2022" name="IScience">
        <title>An ultrasensitive nanofiber-based assay for enzymatic hydrolysis and deep-sea microbial degradation of cellulose.</title>
        <authorList>
            <person name="Tsudome M."/>
            <person name="Tachioka M."/>
            <person name="Miyazaki M."/>
            <person name="Uchimura K."/>
            <person name="Tsuda M."/>
            <person name="Takaki Y."/>
            <person name="Deguchi S."/>
        </authorList>
    </citation>
    <scope>NUCLEOTIDE SEQUENCE [LARGE SCALE GENOMIC DNA]</scope>
    <source>
        <strain evidence="15 16">GE09</strain>
    </source>
</reference>
<feature type="transmembrane region" description="Helical" evidence="11">
    <location>
        <begin position="400"/>
        <end position="424"/>
    </location>
</feature>
<dbReference type="CDD" id="cd11386">
    <property type="entry name" value="MCP_signal"/>
    <property type="match status" value="1"/>
</dbReference>
<keyword evidence="7 9" id="KW-0807">Transducer</keyword>
<dbReference type="Pfam" id="PF13188">
    <property type="entry name" value="PAS_8"/>
    <property type="match status" value="2"/>
</dbReference>
<accession>A0AAN1WIS5</accession>
<feature type="domain" description="PAS" evidence="13">
    <location>
        <begin position="679"/>
        <end position="721"/>
    </location>
</feature>
<dbReference type="InterPro" id="IPR003660">
    <property type="entry name" value="HAMP_dom"/>
</dbReference>
<evidence type="ECO:0000256" key="1">
    <source>
        <dbReference type="ARBA" id="ARBA00004651"/>
    </source>
</evidence>
<dbReference type="InterPro" id="IPR000014">
    <property type="entry name" value="PAS"/>
</dbReference>
<dbReference type="EMBL" id="AP023086">
    <property type="protein sequence ID" value="BCD98408.1"/>
    <property type="molecule type" value="Genomic_DNA"/>
</dbReference>
<evidence type="ECO:0000259" key="12">
    <source>
        <dbReference type="PROSITE" id="PS50111"/>
    </source>
</evidence>
<feature type="domain" description="Methyl-accepting transducer" evidence="12">
    <location>
        <begin position="898"/>
        <end position="1127"/>
    </location>
</feature>
<dbReference type="Pfam" id="PF00015">
    <property type="entry name" value="MCPsignal"/>
    <property type="match status" value="1"/>
</dbReference>
<dbReference type="Gene3D" id="6.10.340.10">
    <property type="match status" value="1"/>
</dbReference>
<feature type="region of interest" description="Disordered" evidence="10">
    <location>
        <begin position="909"/>
        <end position="932"/>
    </location>
</feature>
<dbReference type="InterPro" id="IPR004090">
    <property type="entry name" value="Chemotax_Me-accpt_rcpt"/>
</dbReference>
<evidence type="ECO:0000313" key="16">
    <source>
        <dbReference type="Proteomes" id="UP001320119"/>
    </source>
</evidence>
<feature type="domain" description="HAMP" evidence="14">
    <location>
        <begin position="846"/>
        <end position="893"/>
    </location>
</feature>
<dbReference type="SUPFAM" id="SSF55785">
    <property type="entry name" value="PYP-like sensor domain (PAS domain)"/>
    <property type="match status" value="1"/>
</dbReference>
<dbReference type="CDD" id="cd06225">
    <property type="entry name" value="HAMP"/>
    <property type="match status" value="1"/>
</dbReference>
<dbReference type="GO" id="GO:0004888">
    <property type="term" value="F:transmembrane signaling receptor activity"/>
    <property type="evidence" value="ECO:0007669"/>
    <property type="project" value="InterPro"/>
</dbReference>
<dbReference type="Gene3D" id="3.30.450.20">
    <property type="entry name" value="PAS domain"/>
    <property type="match status" value="3"/>
</dbReference>
<keyword evidence="5 11" id="KW-1133">Transmembrane helix</keyword>
<dbReference type="Pfam" id="PF02743">
    <property type="entry name" value="dCache_1"/>
    <property type="match status" value="1"/>
</dbReference>
<dbReference type="InterPro" id="IPR004089">
    <property type="entry name" value="MCPsignal_dom"/>
</dbReference>
<evidence type="ECO:0000256" key="7">
    <source>
        <dbReference type="ARBA" id="ARBA00023224"/>
    </source>
</evidence>
<dbReference type="RefSeq" id="WP_236982715.1">
    <property type="nucleotide sequence ID" value="NZ_AP023086.1"/>
</dbReference>
<keyword evidence="16" id="KW-1185">Reference proteome</keyword>
<protein>
    <submittedName>
        <fullName evidence="15">Methyl-accepting chemotaxis protein</fullName>
    </submittedName>
</protein>
<dbReference type="AlphaFoldDB" id="A0AAN1WIS5"/>
<keyword evidence="4 11" id="KW-0812">Transmembrane</keyword>
<dbReference type="PROSITE" id="PS50112">
    <property type="entry name" value="PAS"/>
    <property type="match status" value="1"/>
</dbReference>
<dbReference type="GO" id="GO:0006935">
    <property type="term" value="P:chemotaxis"/>
    <property type="evidence" value="ECO:0007669"/>
    <property type="project" value="InterPro"/>
</dbReference>
<dbReference type="InterPro" id="IPR033479">
    <property type="entry name" value="dCache_1"/>
</dbReference>
<dbReference type="SMART" id="SM00304">
    <property type="entry name" value="HAMP"/>
    <property type="match status" value="3"/>
</dbReference>
<evidence type="ECO:0000256" key="2">
    <source>
        <dbReference type="ARBA" id="ARBA00022475"/>
    </source>
</evidence>
<evidence type="ECO:0000256" key="3">
    <source>
        <dbReference type="ARBA" id="ARBA00022481"/>
    </source>
</evidence>
<comment type="subcellular location">
    <subcellularLocation>
        <location evidence="1">Cell membrane</location>
        <topology evidence="1">Multi-pass membrane protein</topology>
    </subcellularLocation>
</comment>
<evidence type="ECO:0000256" key="11">
    <source>
        <dbReference type="SAM" id="Phobius"/>
    </source>
</evidence>
<dbReference type="SMART" id="SM00283">
    <property type="entry name" value="MA"/>
    <property type="match status" value="1"/>
</dbReference>
<dbReference type="PANTHER" id="PTHR43531">
    <property type="entry name" value="PROTEIN ICFG"/>
    <property type="match status" value="1"/>
</dbReference>
<dbReference type="SMART" id="SM00091">
    <property type="entry name" value="PAS"/>
    <property type="match status" value="2"/>
</dbReference>
<dbReference type="SUPFAM" id="SSF158472">
    <property type="entry name" value="HAMP domain-like"/>
    <property type="match status" value="1"/>
</dbReference>
<evidence type="ECO:0000256" key="10">
    <source>
        <dbReference type="SAM" id="MobiDB-lite"/>
    </source>
</evidence>
<dbReference type="PANTHER" id="PTHR43531:SF14">
    <property type="entry name" value="METHYL-ACCEPTING CHEMOTAXIS PROTEIN I-RELATED"/>
    <property type="match status" value="1"/>
</dbReference>
<evidence type="ECO:0000256" key="8">
    <source>
        <dbReference type="ARBA" id="ARBA00029447"/>
    </source>
</evidence>
<evidence type="ECO:0000256" key="9">
    <source>
        <dbReference type="PROSITE-ProRule" id="PRU00284"/>
    </source>
</evidence>
<feature type="compositionally biased region" description="Polar residues" evidence="10">
    <location>
        <begin position="910"/>
        <end position="932"/>
    </location>
</feature>
<evidence type="ECO:0000256" key="4">
    <source>
        <dbReference type="ARBA" id="ARBA00022692"/>
    </source>
</evidence>
<keyword evidence="3" id="KW-0488">Methylation</keyword>
<gene>
    <name evidence="15" type="ORF">MARGE09_P2609</name>
</gene>
<dbReference type="Pfam" id="PF18947">
    <property type="entry name" value="HAMP_2"/>
    <property type="match status" value="1"/>
</dbReference>
<dbReference type="FunFam" id="1.10.287.950:FF:000001">
    <property type="entry name" value="Methyl-accepting chemotaxis sensory transducer"/>
    <property type="match status" value="1"/>
</dbReference>
<sequence length="1145" mass="125371">MKQWFKNLTLPKKLTYSLLLAGLTPMVVVSVMSYQIAMQLLEKQAFEQLQSIRDIKASAIQRYFEQVESQVITLAESSQTVEAASAFGRIFTRIVESSGNTLESTEQLRQELNQYYTQQFGSEYKARNDGKAINTDSLLKALSPEAVILQHKYIFENPHPLGEKHNLDASEGRSVYHNTHASYHPNFRNFLIEFGFYDIFITDTAGNIVYSVFKELDYGTSLTTGPYAKTNFAEAFSKANKLSPGKVSITDFATYEPSYDAPASFIASPIFRDGQRVGVLIFQIPLEPINAIMGERSGMGQTGESYLIGPDSLMRSDSYLDPKNHSVSASFKHPEKGAVKTAAGDAAIAGETGIDIIADYNGNMVLSAYAPLKLNGLGWNILAEIDKAEAFSGIYSLGKWLTPIAIVSCIAIAFFALLISNVIANPILQMARVIRNVQATGDFSQKIPLNQRDEIGQTAQAFNTLTSSTNSAINAVNESLNRLANGQQNSPIDNNYAGDLSELIGGTNNAYTTIERARQAQATSAKEAEENASEARRLAAQAKEEAEKSLVIKQALDVSATAVMIADNDFNIIYMNDSIHHLMQEAEPQLKQEIPQFNAKTLMGINIDTFHKAPSHQRQLLSQLTSTYTTELKISGLTFALKASPIRNEKGVFLGTVVEWDNISEKLAKQHREQALAQENARIRQALDSSSTSTMIADNDFNIIYANKSLSSLMSSAQKDLAQTIPNFDPSKIIGMSMHKFHRQPEHQKRSIAALNQTLNTEFKVNQRTFSIVANPITNTQGERLGTVVEWLDRTNEVEIEQEIDQIITSAAHGDFSQSINLDGKKGFFKVVSEGLNRLTSTTNIALEEILSLFNAMSKGDLTYRIAREYSGEFAQLKTDANASLDKLTDVICSVNNAANHITRGANEISAGTQDLSSRTEEQASSLEETASSMEQMTQSVISSEEQAILASKRALSACKIAEQGDQSVKNSAEAMTEIAKSSEKISNIITVIDEIAFQTNLLALNAAVEAARAGEQGRGFAVVANEVRNLAQRSASAAKEIKDLIVDSGNKVESGTMLVEASGKTLQSIVQEVQHVTEMMENIVTGSTEQKNGITQVNTAVSQMDQMTQQNAALVEQASAASESMAEQARAMNDMLTFFKVSQQ</sequence>
<dbReference type="Pfam" id="PF00672">
    <property type="entry name" value="HAMP"/>
    <property type="match status" value="1"/>
</dbReference>
<dbReference type="PROSITE" id="PS50111">
    <property type="entry name" value="CHEMOTAXIS_TRANSDUC_2"/>
    <property type="match status" value="1"/>
</dbReference>
<comment type="similarity">
    <text evidence="8">Belongs to the methyl-accepting chemotaxis (MCP) protein family.</text>
</comment>
<dbReference type="PROSITE" id="PS50885">
    <property type="entry name" value="HAMP"/>
    <property type="match status" value="2"/>
</dbReference>
<keyword evidence="6 11" id="KW-0472">Membrane</keyword>
<dbReference type="PRINTS" id="PR00260">
    <property type="entry name" value="CHEMTRNSDUCR"/>
</dbReference>
<proteinExistence type="inferred from homology"/>
<evidence type="ECO:0000259" key="14">
    <source>
        <dbReference type="PROSITE" id="PS50885"/>
    </source>
</evidence>
<dbReference type="KEGG" id="marq:MARGE09_P2609"/>
<dbReference type="GO" id="GO:0005886">
    <property type="term" value="C:plasma membrane"/>
    <property type="evidence" value="ECO:0007669"/>
    <property type="project" value="UniProtKB-SubCell"/>
</dbReference>
<dbReference type="Proteomes" id="UP001320119">
    <property type="component" value="Chromosome"/>
</dbReference>
<evidence type="ECO:0000259" key="13">
    <source>
        <dbReference type="PROSITE" id="PS50112"/>
    </source>
</evidence>
<dbReference type="Gene3D" id="1.10.287.950">
    <property type="entry name" value="Methyl-accepting chemotaxis protein"/>
    <property type="match status" value="1"/>
</dbReference>
<name>A0AAN1WIS5_9GAMM</name>
<evidence type="ECO:0000313" key="15">
    <source>
        <dbReference type="EMBL" id="BCD98408.1"/>
    </source>
</evidence>
<organism evidence="15 16">
    <name type="scientific">Marinagarivorans cellulosilyticus</name>
    <dbReference type="NCBI Taxonomy" id="2721545"/>
    <lineage>
        <taxon>Bacteria</taxon>
        <taxon>Pseudomonadati</taxon>
        <taxon>Pseudomonadota</taxon>
        <taxon>Gammaproteobacteria</taxon>
        <taxon>Cellvibrionales</taxon>
        <taxon>Cellvibrionaceae</taxon>
        <taxon>Marinagarivorans</taxon>
    </lineage>
</organism>
<feature type="domain" description="HAMP" evidence="14">
    <location>
        <begin position="421"/>
        <end position="474"/>
    </location>
</feature>
<evidence type="ECO:0000256" key="6">
    <source>
        <dbReference type="ARBA" id="ARBA00023136"/>
    </source>
</evidence>
<dbReference type="GO" id="GO:0007165">
    <property type="term" value="P:signal transduction"/>
    <property type="evidence" value="ECO:0007669"/>
    <property type="project" value="UniProtKB-KW"/>
</dbReference>
<dbReference type="InterPro" id="IPR051310">
    <property type="entry name" value="MCP_chemotaxis"/>
</dbReference>
<keyword evidence="2" id="KW-1003">Cell membrane</keyword>
<dbReference type="SUPFAM" id="SSF58104">
    <property type="entry name" value="Methyl-accepting chemotaxis protein (MCP) signaling domain"/>
    <property type="match status" value="2"/>
</dbReference>
<evidence type="ECO:0000256" key="5">
    <source>
        <dbReference type="ARBA" id="ARBA00022989"/>
    </source>
</evidence>